<evidence type="ECO:0000313" key="15">
    <source>
        <dbReference type="RefSeq" id="XP_022305935.1"/>
    </source>
</evidence>
<dbReference type="InterPro" id="IPR001723">
    <property type="entry name" value="Nuclear_hrmn_rcpt"/>
</dbReference>
<dbReference type="Pfam" id="PF00105">
    <property type="entry name" value="zf-C4"/>
    <property type="match status" value="1"/>
</dbReference>
<dbReference type="InterPro" id="IPR050234">
    <property type="entry name" value="Nuclear_hormone_rcpt_NR1"/>
</dbReference>
<keyword evidence="4 9" id="KW-0805">Transcription regulation</keyword>
<keyword evidence="5 9" id="KW-0238">DNA-binding</keyword>
<reference evidence="13" key="1">
    <citation type="submission" date="2024-06" db="UniProtKB">
        <authorList>
            <consortium name="RefSeq"/>
        </authorList>
    </citation>
    <scope>NUCLEOTIDE SEQUENCE [LARGE SCALE GENOMIC DNA]</scope>
    <source>
        <tissue evidence="15">Whole sample</tissue>
    </source>
</reference>
<dbReference type="RefSeq" id="XP_022305840.1">
    <property type="nucleotide sequence ID" value="XM_022450132.1"/>
</dbReference>
<protein>
    <submittedName>
        <fullName evidence="14 15">Nuclear receptor subfamily 1 group D member 2-like</fullName>
    </submittedName>
</protein>
<dbReference type="PANTHER" id="PTHR24082:SF473">
    <property type="entry name" value="ECDYSONE-INDUCED PROTEIN 75B, ISOFORM B"/>
    <property type="match status" value="1"/>
</dbReference>
<evidence type="ECO:0000256" key="7">
    <source>
        <dbReference type="ARBA" id="ARBA00023170"/>
    </source>
</evidence>
<dbReference type="PROSITE" id="PS51030">
    <property type="entry name" value="NUCLEAR_REC_DBD_2"/>
    <property type="match status" value="1"/>
</dbReference>
<dbReference type="GO" id="GO:0009755">
    <property type="term" value="P:hormone-mediated signaling pathway"/>
    <property type="evidence" value="ECO:0007669"/>
    <property type="project" value="TreeGrafter"/>
</dbReference>
<keyword evidence="13" id="KW-1185">Reference proteome</keyword>
<name>A0A8B8BRA1_CRAVI</name>
<feature type="region of interest" description="Disordered" evidence="10">
    <location>
        <begin position="223"/>
        <end position="253"/>
    </location>
</feature>
<feature type="compositionally biased region" description="Basic and acidic residues" evidence="10">
    <location>
        <begin position="1"/>
        <end position="20"/>
    </location>
</feature>
<dbReference type="KEGG" id="cvn:111112562"/>
<feature type="region of interest" description="Disordered" evidence="10">
    <location>
        <begin position="155"/>
        <end position="179"/>
    </location>
</feature>
<evidence type="ECO:0000259" key="12">
    <source>
        <dbReference type="PROSITE" id="PS51843"/>
    </source>
</evidence>
<dbReference type="GO" id="GO:0045944">
    <property type="term" value="P:positive regulation of transcription by RNA polymerase II"/>
    <property type="evidence" value="ECO:0007669"/>
    <property type="project" value="TreeGrafter"/>
</dbReference>
<comment type="subcellular location">
    <subcellularLocation>
        <location evidence="9">Nucleus</location>
    </subcellularLocation>
</comment>
<evidence type="ECO:0000256" key="9">
    <source>
        <dbReference type="RuleBase" id="RU004334"/>
    </source>
</evidence>
<feature type="region of interest" description="Disordered" evidence="10">
    <location>
        <begin position="1"/>
        <end position="28"/>
    </location>
</feature>
<evidence type="ECO:0000256" key="2">
    <source>
        <dbReference type="ARBA" id="ARBA00022771"/>
    </source>
</evidence>
<keyword evidence="3 9" id="KW-0862">Zinc</keyword>
<dbReference type="CDD" id="cd06916">
    <property type="entry name" value="NR_DBD_like"/>
    <property type="match status" value="1"/>
</dbReference>
<dbReference type="PROSITE" id="PS51843">
    <property type="entry name" value="NR_LBD"/>
    <property type="match status" value="1"/>
</dbReference>
<keyword evidence="2 9" id="KW-0863">Zinc-finger</keyword>
<keyword evidence="8 9" id="KW-0539">Nucleus</keyword>
<dbReference type="InterPro" id="IPR013088">
    <property type="entry name" value="Znf_NHR/GATA"/>
</dbReference>
<dbReference type="GO" id="GO:0005634">
    <property type="term" value="C:nucleus"/>
    <property type="evidence" value="ECO:0007669"/>
    <property type="project" value="UniProtKB-SubCell"/>
</dbReference>
<evidence type="ECO:0000256" key="5">
    <source>
        <dbReference type="ARBA" id="ARBA00023125"/>
    </source>
</evidence>
<dbReference type="Gene3D" id="3.30.50.10">
    <property type="entry name" value="Erythroid Transcription Factor GATA-1, subunit A"/>
    <property type="match status" value="1"/>
</dbReference>
<dbReference type="GO" id="GO:0030154">
    <property type="term" value="P:cell differentiation"/>
    <property type="evidence" value="ECO:0007669"/>
    <property type="project" value="TreeGrafter"/>
</dbReference>
<dbReference type="OrthoDB" id="5850793at2759"/>
<dbReference type="Pfam" id="PF00104">
    <property type="entry name" value="Hormone_recep"/>
    <property type="match status" value="1"/>
</dbReference>
<evidence type="ECO:0000259" key="11">
    <source>
        <dbReference type="PROSITE" id="PS51030"/>
    </source>
</evidence>
<keyword evidence="7 9" id="KW-0675">Receptor</keyword>
<dbReference type="GO" id="GO:0000122">
    <property type="term" value="P:negative regulation of transcription by RNA polymerase II"/>
    <property type="evidence" value="ECO:0007669"/>
    <property type="project" value="TreeGrafter"/>
</dbReference>
<dbReference type="InterPro" id="IPR035500">
    <property type="entry name" value="NHR-like_dom_sf"/>
</dbReference>
<dbReference type="SUPFAM" id="SSF57716">
    <property type="entry name" value="Glucocorticoid receptor-like (DNA-binding domain)"/>
    <property type="match status" value="1"/>
</dbReference>
<keyword evidence="6 9" id="KW-0804">Transcription</keyword>
<dbReference type="AlphaFoldDB" id="A0A8B8BRA1"/>
<dbReference type="PROSITE" id="PS00031">
    <property type="entry name" value="NUCLEAR_REC_DBD_1"/>
    <property type="match status" value="1"/>
</dbReference>
<accession>A0A8B8BRA1</accession>
<organism evidence="13 14">
    <name type="scientific">Crassostrea virginica</name>
    <name type="common">Eastern oyster</name>
    <dbReference type="NCBI Taxonomy" id="6565"/>
    <lineage>
        <taxon>Eukaryota</taxon>
        <taxon>Metazoa</taxon>
        <taxon>Spiralia</taxon>
        <taxon>Lophotrochozoa</taxon>
        <taxon>Mollusca</taxon>
        <taxon>Bivalvia</taxon>
        <taxon>Autobranchia</taxon>
        <taxon>Pteriomorphia</taxon>
        <taxon>Ostreida</taxon>
        <taxon>Ostreoidea</taxon>
        <taxon>Ostreidae</taxon>
        <taxon>Crassostrea</taxon>
    </lineage>
</organism>
<dbReference type="GO" id="GO:0000978">
    <property type="term" value="F:RNA polymerase II cis-regulatory region sequence-specific DNA binding"/>
    <property type="evidence" value="ECO:0007669"/>
    <property type="project" value="TreeGrafter"/>
</dbReference>
<dbReference type="InterPro" id="IPR001628">
    <property type="entry name" value="Znf_hrmn_rcpt"/>
</dbReference>
<evidence type="ECO:0000256" key="8">
    <source>
        <dbReference type="ARBA" id="ARBA00023242"/>
    </source>
</evidence>
<dbReference type="SMART" id="SM00399">
    <property type="entry name" value="ZnF_C4"/>
    <property type="match status" value="1"/>
</dbReference>
<feature type="compositionally biased region" description="Low complexity" evidence="10">
    <location>
        <begin position="231"/>
        <end position="242"/>
    </location>
</feature>
<sequence length="519" mass="59246">MDVSKSDKTDIGKERPDGIKRRNRKREKYVPSSEPLELPFCRICGKRASGIHFGVYSCEACKAFFRRCLQRTTPYKCDKGGNCVIDEQQKGLNCSACRLKKCLELGMSKEGIRQGRYTVAERTNVIMEVKKLHKNGALQSKNNMTSYSYGGLSELPDPAYSPNSTTNLSPDVPRRDEVSSPALSCSSSSACSSTCASIESCKDSSSAASRTCVLDISEEVSKHAVRPSPPAAAAATGRPGSGCRSNHSEGHDRTVRENLMVGYRAMKPFERSLNDEELERLFEEGYRKHEEKTKLFGRMDFLPAAEYNEIYEKTQVDVDGRMKLLQDGRRDMVQIVKEYVQFTHGIPDFRTLSPKDQSTLLKASRFEFFAILQYRALDADREVVISYTGQPFHMSEICPYTPKELFQSWFEFSKRVKEFYFTEEEHALVLAISLTFRDRCFLEDPDKVEEIQTKLIDALDSLLKEIHGDTRGRRLAKIMDLFVRLRALGEEYLQLYKTWCKDELLTKVIPEMLQFLFDE</sequence>
<dbReference type="GO" id="GO:0008270">
    <property type="term" value="F:zinc ion binding"/>
    <property type="evidence" value="ECO:0007669"/>
    <property type="project" value="UniProtKB-KW"/>
</dbReference>
<proteinExistence type="inferred from homology"/>
<dbReference type="SMART" id="SM00430">
    <property type="entry name" value="HOLI"/>
    <property type="match status" value="1"/>
</dbReference>
<evidence type="ECO:0000256" key="1">
    <source>
        <dbReference type="ARBA" id="ARBA00022723"/>
    </source>
</evidence>
<evidence type="ECO:0000256" key="10">
    <source>
        <dbReference type="SAM" id="MobiDB-lite"/>
    </source>
</evidence>
<feature type="domain" description="Nuclear receptor" evidence="11">
    <location>
        <begin position="38"/>
        <end position="114"/>
    </location>
</feature>
<reference evidence="14" key="2">
    <citation type="submission" date="2025-04" db="UniProtKB">
        <authorList>
            <consortium name="RefSeq"/>
        </authorList>
    </citation>
    <scope>IDENTIFICATION</scope>
    <source>
        <tissue evidence="14">Whole sample</tissue>
    </source>
</reference>
<dbReference type="Gene3D" id="1.10.565.10">
    <property type="entry name" value="Retinoid X Receptor"/>
    <property type="match status" value="1"/>
</dbReference>
<dbReference type="SUPFAM" id="SSF48508">
    <property type="entry name" value="Nuclear receptor ligand-binding domain"/>
    <property type="match status" value="1"/>
</dbReference>
<dbReference type="PRINTS" id="PR00047">
    <property type="entry name" value="STROIDFINGER"/>
</dbReference>
<dbReference type="PRINTS" id="PR00398">
    <property type="entry name" value="STRDHORMONER"/>
</dbReference>
<evidence type="ECO:0000256" key="6">
    <source>
        <dbReference type="ARBA" id="ARBA00023163"/>
    </source>
</evidence>
<evidence type="ECO:0000313" key="14">
    <source>
        <dbReference type="RefSeq" id="XP_022305840.1"/>
    </source>
</evidence>
<dbReference type="GeneID" id="111112562"/>
<gene>
    <name evidence="14 15" type="primary">LOC111112562</name>
</gene>
<dbReference type="InterPro" id="IPR000536">
    <property type="entry name" value="Nucl_hrmn_rcpt_lig-bd"/>
</dbReference>
<dbReference type="PANTHER" id="PTHR24082">
    <property type="entry name" value="NUCLEAR HORMONE RECEPTOR"/>
    <property type="match status" value="1"/>
</dbReference>
<evidence type="ECO:0000313" key="13">
    <source>
        <dbReference type="Proteomes" id="UP000694844"/>
    </source>
</evidence>
<evidence type="ECO:0000256" key="4">
    <source>
        <dbReference type="ARBA" id="ARBA00023015"/>
    </source>
</evidence>
<dbReference type="GO" id="GO:0004879">
    <property type="term" value="F:nuclear receptor activity"/>
    <property type="evidence" value="ECO:0007669"/>
    <property type="project" value="TreeGrafter"/>
</dbReference>
<feature type="domain" description="NR LBD" evidence="12">
    <location>
        <begin position="277"/>
        <end position="518"/>
    </location>
</feature>
<dbReference type="Proteomes" id="UP000694844">
    <property type="component" value="Chromosome 1"/>
</dbReference>
<dbReference type="RefSeq" id="XP_022305935.1">
    <property type="nucleotide sequence ID" value="XM_022450227.1"/>
</dbReference>
<comment type="similarity">
    <text evidence="9">Belongs to the nuclear hormone receptor family.</text>
</comment>
<keyword evidence="1 9" id="KW-0479">Metal-binding</keyword>
<evidence type="ECO:0000256" key="3">
    <source>
        <dbReference type="ARBA" id="ARBA00022833"/>
    </source>
</evidence>